<accession>A0ABU7FSU0</accession>
<proteinExistence type="predicted"/>
<keyword evidence="3" id="KW-1185">Reference proteome</keyword>
<sequence length="85" mass="9520">MSPAETAPETYQAFPEADAAIRKGPLDATLRELVKMRASRLNGCLSPSVRQGFPYSRVMKKWLAHLLRSRPARTPRNMVAPWPTA</sequence>
<dbReference type="Gene3D" id="1.20.1290.10">
    <property type="entry name" value="AhpD-like"/>
    <property type="match status" value="1"/>
</dbReference>
<organism evidence="2 3">
    <name type="scientific">Streptomyces chiangmaiensis</name>
    <dbReference type="NCBI Taxonomy" id="766497"/>
    <lineage>
        <taxon>Bacteria</taxon>
        <taxon>Bacillati</taxon>
        <taxon>Actinomycetota</taxon>
        <taxon>Actinomycetes</taxon>
        <taxon>Kitasatosporales</taxon>
        <taxon>Streptomycetaceae</taxon>
        <taxon>Streptomyces</taxon>
    </lineage>
</organism>
<dbReference type="RefSeq" id="WP_329511555.1">
    <property type="nucleotide sequence ID" value="NZ_BAAAYZ010000256.1"/>
</dbReference>
<comment type="caution">
    <text evidence="2">The sequence shown here is derived from an EMBL/GenBank/DDBJ whole genome shotgun (WGS) entry which is preliminary data.</text>
</comment>
<evidence type="ECO:0000313" key="2">
    <source>
        <dbReference type="EMBL" id="MED7827171.1"/>
    </source>
</evidence>
<dbReference type="Proteomes" id="UP001333996">
    <property type="component" value="Unassembled WGS sequence"/>
</dbReference>
<name>A0ABU7FSU0_9ACTN</name>
<dbReference type="EMBL" id="JAYWVC010000209">
    <property type="protein sequence ID" value="MED7827171.1"/>
    <property type="molecule type" value="Genomic_DNA"/>
</dbReference>
<evidence type="ECO:0000313" key="3">
    <source>
        <dbReference type="Proteomes" id="UP001333996"/>
    </source>
</evidence>
<feature type="domain" description="Carboxymuconolactone decarboxylase-like" evidence="1">
    <location>
        <begin position="8"/>
        <end position="45"/>
    </location>
</feature>
<dbReference type="InterPro" id="IPR029032">
    <property type="entry name" value="AhpD-like"/>
</dbReference>
<dbReference type="InterPro" id="IPR003779">
    <property type="entry name" value="CMD-like"/>
</dbReference>
<reference evidence="2" key="1">
    <citation type="submission" date="2024-01" db="EMBL/GenBank/DDBJ databases">
        <title>First draft genome sequence data of TA4-1, the type strain of Gram-positive actinobacterium Streptomyces chiangmaiensis.</title>
        <authorList>
            <person name="Yasawong M."/>
            <person name="Nantapong N."/>
        </authorList>
    </citation>
    <scope>NUCLEOTIDE SEQUENCE</scope>
    <source>
        <strain evidence="2">TA4-1</strain>
    </source>
</reference>
<dbReference type="Pfam" id="PF02627">
    <property type="entry name" value="CMD"/>
    <property type="match status" value="1"/>
</dbReference>
<gene>
    <name evidence="2" type="ORF">VXC91_35975</name>
</gene>
<protein>
    <submittedName>
        <fullName evidence="2">Carboxymuconolactone decarboxylase family protein</fullName>
    </submittedName>
</protein>
<dbReference type="SUPFAM" id="SSF69118">
    <property type="entry name" value="AhpD-like"/>
    <property type="match status" value="1"/>
</dbReference>
<evidence type="ECO:0000259" key="1">
    <source>
        <dbReference type="Pfam" id="PF02627"/>
    </source>
</evidence>